<organism evidence="2 3">
    <name type="scientific">Phyllobacterium leguminum</name>
    <dbReference type="NCBI Taxonomy" id="314237"/>
    <lineage>
        <taxon>Bacteria</taxon>
        <taxon>Pseudomonadati</taxon>
        <taxon>Pseudomonadota</taxon>
        <taxon>Alphaproteobacteria</taxon>
        <taxon>Hyphomicrobiales</taxon>
        <taxon>Phyllobacteriaceae</taxon>
        <taxon>Phyllobacterium</taxon>
    </lineage>
</organism>
<protein>
    <submittedName>
        <fullName evidence="2">Antitoxin HicB</fullName>
    </submittedName>
</protein>
<dbReference type="EMBL" id="QJTF01000001">
    <property type="protein sequence ID" value="PYE90583.1"/>
    <property type="molecule type" value="Genomic_DNA"/>
</dbReference>
<reference evidence="2 3" key="1">
    <citation type="submission" date="2018-06" db="EMBL/GenBank/DDBJ databases">
        <title>Genomic Encyclopedia of Type Strains, Phase III (KMG-III): the genomes of soil and plant-associated and newly described type strains.</title>
        <authorList>
            <person name="Whitman W."/>
        </authorList>
    </citation>
    <scope>NUCLEOTIDE SEQUENCE [LARGE SCALE GENOMIC DNA]</scope>
    <source>
        <strain evidence="2 3">ORS 1419</strain>
    </source>
</reference>
<dbReference type="InterPro" id="IPR035069">
    <property type="entry name" value="TTHA1013/TTHA0281-like"/>
</dbReference>
<feature type="domain" description="HicB-like antitoxin of toxin-antitoxin system" evidence="1">
    <location>
        <begin position="18"/>
        <end position="71"/>
    </location>
</feature>
<gene>
    <name evidence="2" type="ORF">C7477_101257</name>
</gene>
<evidence type="ECO:0000313" key="3">
    <source>
        <dbReference type="Proteomes" id="UP000247454"/>
    </source>
</evidence>
<comment type="caution">
    <text evidence="2">The sequence shown here is derived from an EMBL/GenBank/DDBJ whole genome shotgun (WGS) entry which is preliminary data.</text>
</comment>
<dbReference type="SUPFAM" id="SSF47598">
    <property type="entry name" value="Ribbon-helix-helix"/>
    <property type="match status" value="1"/>
</dbReference>
<dbReference type="InterPro" id="IPR008651">
    <property type="entry name" value="Uncharacterised_HicB"/>
</dbReference>
<evidence type="ECO:0000259" key="1">
    <source>
        <dbReference type="Pfam" id="PF15919"/>
    </source>
</evidence>
<dbReference type="AlphaFoldDB" id="A0A318T7P3"/>
<dbReference type="InterPro" id="IPR031807">
    <property type="entry name" value="HicB-like"/>
</dbReference>
<accession>A0A318T7P3</accession>
<dbReference type="Pfam" id="PF15919">
    <property type="entry name" value="HicB_lk_antitox"/>
    <property type="match status" value="1"/>
</dbReference>
<keyword evidence="3" id="KW-1185">Reference proteome</keyword>
<dbReference type="GO" id="GO:0006355">
    <property type="term" value="P:regulation of DNA-templated transcription"/>
    <property type="evidence" value="ECO:0007669"/>
    <property type="project" value="InterPro"/>
</dbReference>
<dbReference type="Proteomes" id="UP000247454">
    <property type="component" value="Unassembled WGS sequence"/>
</dbReference>
<dbReference type="SUPFAM" id="SSF143100">
    <property type="entry name" value="TTHA1013/TTHA0281-like"/>
    <property type="match status" value="1"/>
</dbReference>
<sequence>MAIEMSLPRFEMRPLSEEEGGGYLIEFPEYPGCIADGETPEEAMKEGVDALKSYLDTLQELGRPIPASGEVYGGQWRQRVPKSLHAALARRAEREGVSLNMLVTTLLAEGIGRRMGGFN</sequence>
<dbReference type="Gene3D" id="3.30.160.250">
    <property type="match status" value="1"/>
</dbReference>
<name>A0A318T7P3_9HYPH</name>
<dbReference type="InterPro" id="IPR010985">
    <property type="entry name" value="Ribbon_hlx_hlx"/>
</dbReference>
<proteinExistence type="predicted"/>
<evidence type="ECO:0000313" key="2">
    <source>
        <dbReference type="EMBL" id="PYE90583.1"/>
    </source>
</evidence>
<dbReference type="RefSeq" id="WP_210206120.1">
    <property type="nucleotide sequence ID" value="NZ_QJTF01000001.1"/>
</dbReference>
<dbReference type="Pfam" id="PF05534">
    <property type="entry name" value="HicB"/>
    <property type="match status" value="1"/>
</dbReference>